<dbReference type="STRING" id="1280952.HJA_03716"/>
<dbReference type="Proteomes" id="UP000024816">
    <property type="component" value="Unassembled WGS sequence"/>
</dbReference>
<dbReference type="PATRIC" id="fig|1280952.3.peg.741"/>
<name>A0A059FI34_9PROT</name>
<dbReference type="InterPro" id="IPR036188">
    <property type="entry name" value="FAD/NAD-bd_sf"/>
</dbReference>
<dbReference type="InterPro" id="IPR050407">
    <property type="entry name" value="Geranylgeranyl_reductase"/>
</dbReference>
<evidence type="ECO:0000313" key="2">
    <source>
        <dbReference type="Proteomes" id="UP000024816"/>
    </source>
</evidence>
<proteinExistence type="predicted"/>
<protein>
    <submittedName>
        <fullName evidence="1">FAD-dependent pyridine nucleotide-disulfide oxidoreductase</fullName>
    </submittedName>
</protein>
<accession>A0A059FI34</accession>
<sequence>MIIAGAGIAGLTCAIILARAGRQVIVREWHNSVGHRFHGDFQGLENWSRSEDAIDWFAQTGIERNFSTHAVHEGVAFDAQATAYPIRSARPLYYLVRRGSEPGCLDHGLLQQALMAGVDVRFGDRVTDAGGQDVLAIGPRRADVIAAGYVFETDCPDGNYIALNNSLAPGGYAYLLIRQGRGTLASCMFSGFKQQAEYVARTAAFFAEATGLDMRNARPFGGFGNIRVARTAMQGKRPVIGEQAGFQDALAGFGMGYALRSGQLAAQSILTGATYRTLWRRDLRPMLRTGISNRCLYELANERLRRWALNRLSRTDAGRKLGSLYRPSLLTQLVYPVARWRLGKALNDPSCDHENCTCVWCQHGLG</sequence>
<dbReference type="Gene3D" id="3.50.50.60">
    <property type="entry name" value="FAD/NAD(P)-binding domain"/>
    <property type="match status" value="2"/>
</dbReference>
<dbReference type="Pfam" id="PF13450">
    <property type="entry name" value="NAD_binding_8"/>
    <property type="match status" value="1"/>
</dbReference>
<dbReference type="SUPFAM" id="SSF51905">
    <property type="entry name" value="FAD/NAD(P)-binding domain"/>
    <property type="match status" value="1"/>
</dbReference>
<dbReference type="EMBL" id="ARYJ01000002">
    <property type="protein sequence ID" value="KCZ90304.1"/>
    <property type="molecule type" value="Genomic_DNA"/>
</dbReference>
<evidence type="ECO:0000313" key="1">
    <source>
        <dbReference type="EMBL" id="KCZ90304.1"/>
    </source>
</evidence>
<organism evidence="1 2">
    <name type="scientific">Hyphomonas jannaschiana VP2</name>
    <dbReference type="NCBI Taxonomy" id="1280952"/>
    <lineage>
        <taxon>Bacteria</taxon>
        <taxon>Pseudomonadati</taxon>
        <taxon>Pseudomonadota</taxon>
        <taxon>Alphaproteobacteria</taxon>
        <taxon>Hyphomonadales</taxon>
        <taxon>Hyphomonadaceae</taxon>
        <taxon>Hyphomonas</taxon>
    </lineage>
</organism>
<dbReference type="eggNOG" id="COG0644">
    <property type="taxonomic scope" value="Bacteria"/>
</dbReference>
<dbReference type="PANTHER" id="PTHR42685:SF18">
    <property type="entry name" value="DIGERANYLGERANYLGLYCEROPHOSPHOLIPID REDUCTASE"/>
    <property type="match status" value="1"/>
</dbReference>
<comment type="caution">
    <text evidence="1">The sequence shown here is derived from an EMBL/GenBank/DDBJ whole genome shotgun (WGS) entry which is preliminary data.</text>
</comment>
<reference evidence="1 2" key="1">
    <citation type="journal article" date="2014" name="Antonie Van Leeuwenhoek">
        <title>Hyphomonas beringensis sp. nov. and Hyphomonas chukchiensis sp. nov., isolated from surface seawater of the Bering Sea and Chukchi Sea.</title>
        <authorList>
            <person name="Li C."/>
            <person name="Lai Q."/>
            <person name="Li G."/>
            <person name="Dong C."/>
            <person name="Wang J."/>
            <person name="Liao Y."/>
            <person name="Shao Z."/>
        </authorList>
    </citation>
    <scope>NUCLEOTIDE SEQUENCE [LARGE SCALE GENOMIC DNA]</scope>
    <source>
        <strain evidence="1 2">VP2</strain>
    </source>
</reference>
<keyword evidence="2" id="KW-1185">Reference proteome</keyword>
<dbReference type="PANTHER" id="PTHR42685">
    <property type="entry name" value="GERANYLGERANYL DIPHOSPHATE REDUCTASE"/>
    <property type="match status" value="1"/>
</dbReference>
<gene>
    <name evidence="1" type="ORF">HJA_03716</name>
</gene>
<dbReference type="AlphaFoldDB" id="A0A059FI34"/>